<evidence type="ECO:0000259" key="3">
    <source>
        <dbReference type="PROSITE" id="PS50089"/>
    </source>
</evidence>
<evidence type="ECO:0000256" key="1">
    <source>
        <dbReference type="PROSITE-ProRule" id="PRU00175"/>
    </source>
</evidence>
<dbReference type="InterPro" id="IPR013083">
    <property type="entry name" value="Znf_RING/FYVE/PHD"/>
</dbReference>
<dbReference type="InterPro" id="IPR014891">
    <property type="entry name" value="DWNN_domain"/>
</dbReference>
<feature type="region of interest" description="Disordered" evidence="2">
    <location>
        <begin position="543"/>
        <end position="584"/>
    </location>
</feature>
<keyword evidence="1" id="KW-0479">Metal-binding</keyword>
<dbReference type="Gene3D" id="3.10.20.90">
    <property type="entry name" value="Phosphatidylinositol 3-kinase Catalytic Subunit, Chain A, domain 1"/>
    <property type="match status" value="1"/>
</dbReference>
<dbReference type="Pfam" id="PF08783">
    <property type="entry name" value="DWNN"/>
    <property type="match status" value="1"/>
</dbReference>
<dbReference type="AlphaFoldDB" id="A0A0S4TEI9"/>
<name>A0A0S4TEI9_CRYHO</name>
<organism evidence="5">
    <name type="scientific">Cryptosporidium hominis</name>
    <dbReference type="NCBI Taxonomy" id="237895"/>
    <lineage>
        <taxon>Eukaryota</taxon>
        <taxon>Sar</taxon>
        <taxon>Alveolata</taxon>
        <taxon>Apicomplexa</taxon>
        <taxon>Conoidasida</taxon>
        <taxon>Coccidia</taxon>
        <taxon>Eucoccidiorida</taxon>
        <taxon>Eimeriorina</taxon>
        <taxon>Cryptosporidiidae</taxon>
        <taxon>Cryptosporidium</taxon>
    </lineage>
</organism>
<feature type="domain" description="RING-type" evidence="3">
    <location>
        <begin position="116"/>
        <end position="162"/>
    </location>
</feature>
<feature type="compositionally biased region" description="Low complexity" evidence="2">
    <location>
        <begin position="543"/>
        <end position="572"/>
    </location>
</feature>
<gene>
    <name evidence="5" type="ORF">CHUDEA3_3460</name>
    <name evidence="6" type="ORF">GY17_00002575</name>
</gene>
<dbReference type="Gene3D" id="3.30.40.10">
    <property type="entry name" value="Zinc/RING finger domain, C3HC4 (zinc finger)"/>
    <property type="match status" value="1"/>
</dbReference>
<feature type="compositionally biased region" description="Basic residues" evidence="2">
    <location>
        <begin position="573"/>
        <end position="584"/>
    </location>
</feature>
<dbReference type="SUPFAM" id="SSF57850">
    <property type="entry name" value="RING/U-box"/>
    <property type="match status" value="1"/>
</dbReference>
<dbReference type="PROSITE" id="PS51282">
    <property type="entry name" value="DWNN"/>
    <property type="match status" value="1"/>
</dbReference>
<evidence type="ECO:0000313" key="5">
    <source>
        <dbReference type="EMBL" id="CUV05288.1"/>
    </source>
</evidence>
<dbReference type="GO" id="GO:0008270">
    <property type="term" value="F:zinc ion binding"/>
    <property type="evidence" value="ECO:0007669"/>
    <property type="project" value="UniProtKB-KW"/>
</dbReference>
<evidence type="ECO:0000256" key="2">
    <source>
        <dbReference type="SAM" id="MobiDB-lite"/>
    </source>
</evidence>
<dbReference type="PROSITE" id="PS50089">
    <property type="entry name" value="ZF_RING_2"/>
    <property type="match status" value="1"/>
</dbReference>
<reference evidence="6 7" key="1">
    <citation type="submission" date="2014-11" db="EMBL/GenBank/DDBJ databases">
        <title>Comparative genomic analysis of Cryptosporidium hominis reveals occurrence of genetic recombination in virulent subtypes.</title>
        <authorList>
            <person name="Guo Y."/>
            <person name="Tang K."/>
            <person name="Frace M."/>
            <person name="Li N."/>
            <person name="Roellig D.M."/>
            <person name="Sammons S."/>
            <person name="Knipe K."/>
            <person name="Rowe L."/>
            <person name="Feng Y."/>
            <person name="Xiao L."/>
        </authorList>
    </citation>
    <scope>NUCLEOTIDE SEQUENCE [LARGE SCALE GENOMIC DNA]</scope>
    <source>
        <strain evidence="6">30976</strain>
    </source>
</reference>
<reference evidence="6 7" key="3">
    <citation type="submission" date="2017-10" db="EMBL/GenBank/DDBJ databases">
        <title>Consistent, comparative and evidence-based genome annotation and re-annotation for the closely-related species, Cryptosporidium parvum, C. hominis and C. tyzzeri.</title>
        <authorList>
            <person name="Baptista R.P."/>
            <person name="Li Y."/>
            <person name="Sateriale A."/>
            <person name="Striepen B."/>
            <person name="Kissinger J.C."/>
        </authorList>
    </citation>
    <scope>NUCLEOTIDE SEQUENCE [LARGE SCALE GENOMIC DNA]</scope>
    <source>
        <strain evidence="6">30976</strain>
    </source>
</reference>
<keyword evidence="7" id="KW-1185">Reference proteome</keyword>
<protein>
    <submittedName>
        <fullName evidence="6">DWNN domain containing protein</fullName>
    </submittedName>
</protein>
<accession>A0A0S4TEI9</accession>
<evidence type="ECO:0000313" key="6">
    <source>
        <dbReference type="EMBL" id="PPS93711.1"/>
    </source>
</evidence>
<dbReference type="EMBL" id="LN877949">
    <property type="protein sequence ID" value="CUV05288.1"/>
    <property type="molecule type" value="Genomic_DNA"/>
</dbReference>
<reference evidence="5" key="2">
    <citation type="submission" date="2015-08" db="EMBL/GenBank/DDBJ databases">
        <authorList>
            <person name="Babu N.S."/>
            <person name="Beckwith C.J."/>
            <person name="Beseler K.G."/>
            <person name="Brison A."/>
            <person name="Carone J.V."/>
            <person name="Caskin T.P."/>
            <person name="Diamond M."/>
            <person name="Durham M.E."/>
            <person name="Foxe J.M."/>
            <person name="Go M."/>
            <person name="Henderson B.A."/>
            <person name="Jones I.B."/>
            <person name="McGettigan J.A."/>
            <person name="Micheletti S.J."/>
            <person name="Nasrallah M.E."/>
            <person name="Ortiz D."/>
            <person name="Piller C.R."/>
            <person name="Privatt S.R."/>
            <person name="Schneider S.L."/>
            <person name="Sharp S."/>
            <person name="Smith T.C."/>
            <person name="Stanton J.D."/>
            <person name="Ullery H.E."/>
            <person name="Wilson R.J."/>
            <person name="Serrano M.G."/>
            <person name="Buck G."/>
            <person name="Lee V."/>
            <person name="Wang Y."/>
            <person name="Carvalho R."/>
            <person name="Voegtly L."/>
            <person name="Shi R."/>
            <person name="Duckworth R."/>
            <person name="Johnson A."/>
            <person name="Loviza R."/>
            <person name="Walstead R."/>
            <person name="Shah Z."/>
            <person name="Kiflezghi M."/>
            <person name="Wade K."/>
            <person name="Ball S.L."/>
            <person name="Bradley K.W."/>
            <person name="Asai D.J."/>
            <person name="Bowman C.A."/>
            <person name="Russell D.A."/>
            <person name="Pope W.H."/>
            <person name="Jacobs-Sera D."/>
            <person name="Hendrix R.W."/>
            <person name="Hatfull G.F."/>
        </authorList>
    </citation>
    <scope>NUCLEOTIDE SEQUENCE [LARGE SCALE GENOMIC DNA]</scope>
</reference>
<keyword evidence="1" id="KW-0862">Zinc</keyword>
<dbReference type="OrthoDB" id="341679at2759"/>
<dbReference type="VEuPathDB" id="CryptoDB:CHUDEA3_3460"/>
<feature type="domain" description="DWNN" evidence="4">
    <location>
        <begin position="3"/>
        <end position="79"/>
    </location>
</feature>
<proteinExistence type="predicted"/>
<dbReference type="SMART" id="SM01180">
    <property type="entry name" value="DWNN"/>
    <property type="match status" value="1"/>
</dbReference>
<dbReference type="VEuPathDB" id="CryptoDB:GY17_00002575"/>
<dbReference type="InterPro" id="IPR001841">
    <property type="entry name" value="Znf_RING"/>
</dbReference>
<dbReference type="Proteomes" id="UP000199752">
    <property type="component" value="Chromosome 3"/>
</dbReference>
<evidence type="ECO:0000259" key="4">
    <source>
        <dbReference type="PROSITE" id="PS51282"/>
    </source>
</evidence>
<dbReference type="EMBL" id="JTAI01000031">
    <property type="protein sequence ID" value="PPS93711.1"/>
    <property type="molecule type" value="Genomic_DNA"/>
</dbReference>
<sequence>MSVYYRFLHEKSDSYRAIELNVTSVRTSDLKMLVAEHAGLGKEYMKLFDLKVFDNDEKEAFPDDKLLPIYSRVVIQRIPWRELKEIHHDAQRSIAEGEETEVVEETKLTLPSEYICKLCGFPLLNPVLIKCAGSCGASACRDCVKNYLEQNKAVAVKPCPSCGQRFRGSVPNKSLANMLATIDWDKFNYPVRNSEADVSKDSDYLLKNQDTSISGEALTHDSVSVAKTDPELDEVKISMEVSTLAQNLNQDSSSIPVGESLQKDLCVAETNTNESSEHKLAIPQASNVDSTYRNEGNVASINVQSTTDESLNATSSAIATNLTAELKQLSPPNITNLNEQSIETSIPIISKAKAAAPSYSGLPAPVLPPHHAPPLIATHQLPPHPGIHAPPPFMDPWNMQGHPYPAYAPDGASHHFHPGYPGAPFPQTGPTHPYGYVIQPPNMINPGIYGAHAHFQPFVEPILPICGPYLTEEQQIQLAMSFPMLSKENFELIKQAQQSVKDIWGLLPKSIRSSLLQETQDFGNSNEKKSKLFKKRKDYNYNTQNNIINNNGVNPINNHHNSNNSSSNSAHSYSKHPSLKKRSV</sequence>
<keyword evidence="1" id="KW-0863">Zinc-finger</keyword>
<dbReference type="VEuPathDB" id="CryptoDB:Chro.30391"/>
<dbReference type="VEuPathDB" id="CryptoDB:ChTU502y2012_313g0075"/>
<evidence type="ECO:0000313" key="7">
    <source>
        <dbReference type="Proteomes" id="UP001429100"/>
    </source>
</evidence>
<dbReference type="Proteomes" id="UP001429100">
    <property type="component" value="Unassembled WGS sequence"/>
</dbReference>